<feature type="compositionally biased region" description="Basic and acidic residues" evidence="1">
    <location>
        <begin position="311"/>
        <end position="325"/>
    </location>
</feature>
<sequence>MWVRLSAALENSAFAKDLKTALALENVDCESHDGGGATATFLPSLKFCTLIPKFEYRTHQMTCQQRAQKDSRRKRKVRLLSLGPRAPPAEGPSSSSCSDAGGGTQGQTGEGPVIDAVHVVLVSPEDLEGSLAGGGGGGYVDSPFGFVGPLRDWDFLGGDGDGRRERAQEKKRLGRVIVLLLGVREALGTRKGPLTRDILQQASAELQIGGGADVIHCPAADERRQSEAVKGFIMETLKSIAQCRGRAPESFFKARPQGYRAATLGDEIVDDEEQQRNLWISMLMQVPGVAEESAKAVAAKFPSPISLFVDPLDRGETGEGPHGGEEGQAEGEEGTRGNSEESQTHTGAGETSLTRKERLCSMLSELADTELPSRRAAEKKPRRLGPALAARILAVWNAEETEVFEALRTVQERVTKACAPPKKGAKRGRRELAGDGV</sequence>
<evidence type="ECO:0000313" key="2">
    <source>
        <dbReference type="EMBL" id="CEM37853.1"/>
    </source>
</evidence>
<protein>
    <recommendedName>
        <fullName evidence="3">ERCC4 domain-containing protein</fullName>
    </recommendedName>
</protein>
<evidence type="ECO:0000256" key="1">
    <source>
        <dbReference type="SAM" id="MobiDB-lite"/>
    </source>
</evidence>
<dbReference type="VEuPathDB" id="CryptoDB:Cvel_5599"/>
<dbReference type="Gene3D" id="1.10.150.670">
    <property type="entry name" value="Crossover junction endonuclease EME1, DNA-binding domain"/>
    <property type="match status" value="1"/>
</dbReference>
<name>A0A0G4H338_9ALVE</name>
<reference evidence="2" key="1">
    <citation type="submission" date="2014-11" db="EMBL/GenBank/DDBJ databases">
        <authorList>
            <person name="Otto D Thomas"/>
            <person name="Naeem Raeece"/>
        </authorList>
    </citation>
    <scope>NUCLEOTIDE SEQUENCE</scope>
</reference>
<evidence type="ECO:0008006" key="3">
    <source>
        <dbReference type="Google" id="ProtNLM"/>
    </source>
</evidence>
<feature type="region of interest" description="Disordered" evidence="1">
    <location>
        <begin position="82"/>
        <end position="109"/>
    </location>
</feature>
<dbReference type="AlphaFoldDB" id="A0A0G4H338"/>
<gene>
    <name evidence="2" type="ORF">Cvel_5599</name>
</gene>
<feature type="compositionally biased region" description="Basic and acidic residues" evidence="1">
    <location>
        <begin position="333"/>
        <end position="343"/>
    </location>
</feature>
<dbReference type="InterPro" id="IPR042530">
    <property type="entry name" value="EME1/EME2_C"/>
</dbReference>
<proteinExistence type="predicted"/>
<feature type="compositionally biased region" description="Gly residues" evidence="1">
    <location>
        <begin position="100"/>
        <end position="109"/>
    </location>
</feature>
<accession>A0A0G4H338</accession>
<dbReference type="EMBL" id="CDMZ01001809">
    <property type="protein sequence ID" value="CEM37853.1"/>
    <property type="molecule type" value="Genomic_DNA"/>
</dbReference>
<organism evidence="2">
    <name type="scientific">Chromera velia CCMP2878</name>
    <dbReference type="NCBI Taxonomy" id="1169474"/>
    <lineage>
        <taxon>Eukaryota</taxon>
        <taxon>Sar</taxon>
        <taxon>Alveolata</taxon>
        <taxon>Colpodellida</taxon>
        <taxon>Chromeraceae</taxon>
        <taxon>Chromera</taxon>
    </lineage>
</organism>
<feature type="region of interest" description="Disordered" evidence="1">
    <location>
        <begin position="309"/>
        <end position="355"/>
    </location>
</feature>